<keyword evidence="4" id="KW-0496">Mitochondrion</keyword>
<dbReference type="AlphaFoldDB" id="A0A0S3SK91"/>
<evidence type="ECO:0000256" key="5">
    <source>
        <dbReference type="ARBA" id="ARBA00023136"/>
    </source>
</evidence>
<dbReference type="CDD" id="cd06530">
    <property type="entry name" value="S26_SPase_I"/>
    <property type="match status" value="1"/>
</dbReference>
<dbReference type="InterPro" id="IPR036286">
    <property type="entry name" value="LexA/Signal_pep-like_sf"/>
</dbReference>
<keyword evidence="3" id="KW-0378">Hydrolase</keyword>
<proteinExistence type="inferred from homology"/>
<evidence type="ECO:0000256" key="4">
    <source>
        <dbReference type="ARBA" id="ARBA00023128"/>
    </source>
</evidence>
<feature type="domain" description="Peptidase S26" evidence="10">
    <location>
        <begin position="114"/>
        <end position="156"/>
    </location>
</feature>
<evidence type="ECO:0000256" key="3">
    <source>
        <dbReference type="ARBA" id="ARBA00022801"/>
    </source>
</evidence>
<dbReference type="InterPro" id="IPR019533">
    <property type="entry name" value="Peptidase_S26"/>
</dbReference>
<feature type="active site" evidence="9">
    <location>
        <position position="92"/>
    </location>
</feature>
<organism evidence="11 12">
    <name type="scientific">Vigna angularis var. angularis</name>
    <dbReference type="NCBI Taxonomy" id="157739"/>
    <lineage>
        <taxon>Eukaryota</taxon>
        <taxon>Viridiplantae</taxon>
        <taxon>Streptophyta</taxon>
        <taxon>Embryophyta</taxon>
        <taxon>Tracheophyta</taxon>
        <taxon>Spermatophyta</taxon>
        <taxon>Magnoliopsida</taxon>
        <taxon>eudicotyledons</taxon>
        <taxon>Gunneridae</taxon>
        <taxon>Pentapetalae</taxon>
        <taxon>rosids</taxon>
        <taxon>fabids</taxon>
        <taxon>Fabales</taxon>
        <taxon>Fabaceae</taxon>
        <taxon>Papilionoideae</taxon>
        <taxon>50 kb inversion clade</taxon>
        <taxon>NPAAA clade</taxon>
        <taxon>indigoferoid/millettioid clade</taxon>
        <taxon>Phaseoleae</taxon>
        <taxon>Vigna</taxon>
    </lineage>
</organism>
<evidence type="ECO:0000313" key="11">
    <source>
        <dbReference type="EMBL" id="BAT93214.1"/>
    </source>
</evidence>
<dbReference type="OrthoDB" id="308440at2759"/>
<dbReference type="EMBL" id="AP015040">
    <property type="protein sequence ID" value="BAT93214.1"/>
    <property type="molecule type" value="Genomic_DNA"/>
</dbReference>
<protein>
    <recommendedName>
        <fullName evidence="10">Peptidase S26 domain-containing protein</fullName>
    </recommendedName>
</protein>
<dbReference type="InterPro" id="IPR052064">
    <property type="entry name" value="Mito_IMP1_subunit"/>
</dbReference>
<evidence type="ECO:0000313" key="12">
    <source>
        <dbReference type="Proteomes" id="UP000291084"/>
    </source>
</evidence>
<evidence type="ECO:0000256" key="7">
    <source>
        <dbReference type="ARBA" id="ARBA00054895"/>
    </source>
</evidence>
<dbReference type="GO" id="GO:0006627">
    <property type="term" value="P:protein processing involved in protein targeting to mitochondrion"/>
    <property type="evidence" value="ECO:0007669"/>
    <property type="project" value="TreeGrafter"/>
</dbReference>
<dbReference type="FunFam" id="2.10.109.10:FF:000014">
    <property type="entry name" value="Inner membrane protease subunit 1"/>
    <property type="match status" value="1"/>
</dbReference>
<dbReference type="GO" id="GO:0006465">
    <property type="term" value="P:signal peptide processing"/>
    <property type="evidence" value="ECO:0007669"/>
    <property type="project" value="InterPro"/>
</dbReference>
<comment type="function">
    <text evidence="7">Catalyzes the removal of transit peptides required for the targeting of proteins from the mitochondrial matrix, across the inner membrane, into the inter-membrane space.</text>
</comment>
<dbReference type="Proteomes" id="UP000291084">
    <property type="component" value="Chromosome 7"/>
</dbReference>
<gene>
    <name evidence="11" type="primary">Vigan.07G214400</name>
    <name evidence="11" type="ORF">VIGAN_07214400</name>
</gene>
<dbReference type="InterPro" id="IPR000223">
    <property type="entry name" value="Pept_S26A_signal_pept_1"/>
</dbReference>
<dbReference type="Gene3D" id="2.10.109.10">
    <property type="entry name" value="Umud Fragment, subunit A"/>
    <property type="match status" value="1"/>
</dbReference>
<dbReference type="PANTHER" id="PTHR12383:SF16">
    <property type="entry name" value="MITOCHONDRIAL INNER MEMBRANE PROTEASE SUBUNIT 1"/>
    <property type="match status" value="1"/>
</dbReference>
<keyword evidence="2" id="KW-0999">Mitochondrion inner membrane</keyword>
<evidence type="ECO:0000256" key="8">
    <source>
        <dbReference type="ARBA" id="ARBA00064368"/>
    </source>
</evidence>
<evidence type="ECO:0000256" key="2">
    <source>
        <dbReference type="ARBA" id="ARBA00022792"/>
    </source>
</evidence>
<dbReference type="PANTHER" id="PTHR12383">
    <property type="entry name" value="PROTEASE FAMILY S26 MITOCHONDRIAL INNER MEMBRANE PROTEASE-RELATED"/>
    <property type="match status" value="1"/>
</dbReference>
<accession>A0A0S3SK91</accession>
<keyword evidence="12" id="KW-1185">Reference proteome</keyword>
<evidence type="ECO:0000256" key="9">
    <source>
        <dbReference type="PIRSR" id="PIRSR600223-1"/>
    </source>
</evidence>
<dbReference type="GO" id="GO:0042720">
    <property type="term" value="C:mitochondrial inner membrane peptidase complex"/>
    <property type="evidence" value="ECO:0007669"/>
    <property type="project" value="TreeGrafter"/>
</dbReference>
<evidence type="ECO:0000256" key="1">
    <source>
        <dbReference type="ARBA" id="ARBA00004273"/>
    </source>
</evidence>
<keyword evidence="5" id="KW-0472">Membrane</keyword>
<dbReference type="SUPFAM" id="SSF51306">
    <property type="entry name" value="LexA/Signal peptidase"/>
    <property type="match status" value="1"/>
</dbReference>
<comment type="subunit">
    <text evidence="8">Heterodimer of 2 subunits, IMP1A/B and IMP12.</text>
</comment>
<feature type="domain" description="Peptidase S26" evidence="10">
    <location>
        <begin position="26"/>
        <end position="104"/>
    </location>
</feature>
<dbReference type="GO" id="GO:0004252">
    <property type="term" value="F:serine-type endopeptidase activity"/>
    <property type="evidence" value="ECO:0007669"/>
    <property type="project" value="InterPro"/>
</dbReference>
<evidence type="ECO:0000259" key="10">
    <source>
        <dbReference type="Pfam" id="PF10502"/>
    </source>
</evidence>
<comment type="subcellular location">
    <subcellularLocation>
        <location evidence="1">Mitochondrion inner membrane</location>
    </subcellularLocation>
</comment>
<sequence length="166" mass="18407">MRFSGYIAQWRSAAKEAMDRTGITVNFLCWLHFTSNYLCSPVHAYGVSMLPTLNVTGDILLADHLSPLLGNVGHGDLVLVRSPLNPKIRLTKRVVAVEGDTVTYFDPLHSEASQVAVVPKGHVWIQGDNIYASRDSRHFGPVPYGLIEGKVFFRVWPPSSFGLLDQ</sequence>
<dbReference type="Pfam" id="PF10502">
    <property type="entry name" value="Peptidase_S26"/>
    <property type="match status" value="2"/>
</dbReference>
<reference evidence="11 12" key="1">
    <citation type="journal article" date="2015" name="Sci. Rep.">
        <title>The power of single molecule real-time sequencing technology in the de novo assembly of a eukaryotic genome.</title>
        <authorList>
            <person name="Sakai H."/>
            <person name="Naito K."/>
            <person name="Ogiso-Tanaka E."/>
            <person name="Takahashi Y."/>
            <person name="Iseki K."/>
            <person name="Muto C."/>
            <person name="Satou K."/>
            <person name="Teruya K."/>
            <person name="Shiroma A."/>
            <person name="Shimoji M."/>
            <person name="Hirano T."/>
            <person name="Itoh T."/>
            <person name="Kaga A."/>
            <person name="Tomooka N."/>
        </authorList>
    </citation>
    <scope>NUCLEOTIDE SEQUENCE [LARGE SCALE GENOMIC DNA]</scope>
    <source>
        <strain evidence="12">cv. Shumari</strain>
    </source>
</reference>
<name>A0A0S3SK91_PHAAN</name>
<comment type="similarity">
    <text evidence="6">Belongs to the peptidase S26 family. IMP1 subfamily.</text>
</comment>
<dbReference type="PRINTS" id="PR00727">
    <property type="entry name" value="LEADERPTASE"/>
</dbReference>
<evidence type="ECO:0000256" key="6">
    <source>
        <dbReference type="ARBA" id="ARBA00038445"/>
    </source>
</evidence>
<feature type="active site" evidence="9">
    <location>
        <position position="48"/>
    </location>
</feature>